<dbReference type="InterPro" id="IPR001173">
    <property type="entry name" value="Glyco_trans_2-like"/>
</dbReference>
<evidence type="ECO:0000256" key="5">
    <source>
        <dbReference type="ARBA" id="ARBA00023136"/>
    </source>
</evidence>
<evidence type="ECO:0000256" key="3">
    <source>
        <dbReference type="ARBA" id="ARBA00022676"/>
    </source>
</evidence>
<keyword evidence="8" id="KW-1185">Reference proteome</keyword>
<dbReference type="CDD" id="cd02522">
    <property type="entry name" value="GT_2_like_a"/>
    <property type="match status" value="1"/>
</dbReference>
<dbReference type="InterPro" id="IPR029044">
    <property type="entry name" value="Nucleotide-diphossugar_trans"/>
</dbReference>
<dbReference type="Gene3D" id="3.90.550.10">
    <property type="entry name" value="Spore Coat Polysaccharide Biosynthesis Protein SpsA, Chain A"/>
    <property type="match status" value="1"/>
</dbReference>
<evidence type="ECO:0000313" key="7">
    <source>
        <dbReference type="EMBL" id="SDF65983.1"/>
    </source>
</evidence>
<accession>A0A1G7MW22</accession>
<dbReference type="OrthoDB" id="5291101at2"/>
<name>A0A1G7MW22_9GAMM</name>
<dbReference type="STRING" id="284577.SAMN05216571_10192"/>
<proteinExistence type="predicted"/>
<feature type="domain" description="Glycosyltransferase 2-like" evidence="6">
    <location>
        <begin position="14"/>
        <end position="107"/>
    </location>
</feature>
<keyword evidence="4 7" id="KW-0808">Transferase</keyword>
<evidence type="ECO:0000313" key="8">
    <source>
        <dbReference type="Proteomes" id="UP000198641"/>
    </source>
</evidence>
<dbReference type="PANTHER" id="PTHR43646:SF2">
    <property type="entry name" value="GLYCOSYLTRANSFERASE 2-LIKE DOMAIN-CONTAINING PROTEIN"/>
    <property type="match status" value="1"/>
</dbReference>
<dbReference type="PANTHER" id="PTHR43646">
    <property type="entry name" value="GLYCOSYLTRANSFERASE"/>
    <property type="match status" value="1"/>
</dbReference>
<gene>
    <name evidence="7" type="ORF">SAMN05216571_10192</name>
</gene>
<protein>
    <submittedName>
        <fullName evidence="7">Transferase 2, rSAM/selenodomain-associated</fullName>
    </submittedName>
</protein>
<evidence type="ECO:0000256" key="2">
    <source>
        <dbReference type="ARBA" id="ARBA00022475"/>
    </source>
</evidence>
<dbReference type="EMBL" id="FNCI01000001">
    <property type="protein sequence ID" value="SDF65983.1"/>
    <property type="molecule type" value="Genomic_DNA"/>
</dbReference>
<organism evidence="7 8">
    <name type="scientific">Onishia taeanensis</name>
    <dbReference type="NCBI Taxonomy" id="284577"/>
    <lineage>
        <taxon>Bacteria</taxon>
        <taxon>Pseudomonadati</taxon>
        <taxon>Pseudomonadota</taxon>
        <taxon>Gammaproteobacteria</taxon>
        <taxon>Oceanospirillales</taxon>
        <taxon>Halomonadaceae</taxon>
        <taxon>Onishia</taxon>
    </lineage>
</organism>
<dbReference type="InterPro" id="IPR026461">
    <property type="entry name" value="Trfase_2_rSAM/seldom_assoc"/>
</dbReference>
<evidence type="ECO:0000259" key="6">
    <source>
        <dbReference type="Pfam" id="PF00535"/>
    </source>
</evidence>
<dbReference type="NCBIfam" id="TIGR04283">
    <property type="entry name" value="glyco_like_mftF"/>
    <property type="match status" value="1"/>
</dbReference>
<keyword evidence="3" id="KW-0328">Glycosyltransferase</keyword>
<evidence type="ECO:0000256" key="1">
    <source>
        <dbReference type="ARBA" id="ARBA00004236"/>
    </source>
</evidence>
<sequence length="236" mass="26429">MPVSTALSNPPRLSIIIPTLNEAAGIDAQLTALLGLWVCGVEIIVVDGGSQDDTVAIAKHHASRVLSSEPGRARQMNLGARASRGEQLLFLHADTKLPRRADRLIAKALSGSRCWGRFDIRLSGEQSMLGVIAFCMNWRSRLTGIATGDQALFMTRAAFEAVDGYPDQPLMEDIEISKRLKHLSKPACLRAQVVSSGRRWENNGLWATMLLMWRLRYRYWRGEDCQRLAEEYRHAR</sequence>
<dbReference type="AlphaFoldDB" id="A0A1G7MW22"/>
<dbReference type="Pfam" id="PF00535">
    <property type="entry name" value="Glycos_transf_2"/>
    <property type="match status" value="1"/>
</dbReference>
<dbReference type="Proteomes" id="UP000198641">
    <property type="component" value="Unassembled WGS sequence"/>
</dbReference>
<keyword evidence="5" id="KW-0472">Membrane</keyword>
<dbReference type="GO" id="GO:0016757">
    <property type="term" value="F:glycosyltransferase activity"/>
    <property type="evidence" value="ECO:0007669"/>
    <property type="project" value="UniProtKB-KW"/>
</dbReference>
<dbReference type="RefSeq" id="WP_092522003.1">
    <property type="nucleotide sequence ID" value="NZ_FNCI01000001.1"/>
</dbReference>
<reference evidence="7 8" key="1">
    <citation type="submission" date="2016-10" db="EMBL/GenBank/DDBJ databases">
        <authorList>
            <person name="de Groot N.N."/>
        </authorList>
    </citation>
    <scope>NUCLEOTIDE SEQUENCE [LARGE SCALE GENOMIC DNA]</scope>
    <source>
        <strain evidence="7 8">BH539</strain>
    </source>
</reference>
<evidence type="ECO:0000256" key="4">
    <source>
        <dbReference type="ARBA" id="ARBA00022679"/>
    </source>
</evidence>
<comment type="subcellular location">
    <subcellularLocation>
        <location evidence="1">Cell membrane</location>
    </subcellularLocation>
</comment>
<dbReference type="GO" id="GO:0005886">
    <property type="term" value="C:plasma membrane"/>
    <property type="evidence" value="ECO:0007669"/>
    <property type="project" value="UniProtKB-SubCell"/>
</dbReference>
<dbReference type="SUPFAM" id="SSF53448">
    <property type="entry name" value="Nucleotide-diphospho-sugar transferases"/>
    <property type="match status" value="1"/>
</dbReference>
<keyword evidence="2" id="KW-1003">Cell membrane</keyword>